<dbReference type="EMBL" id="AYYZ01000029">
    <property type="protein sequence ID" value="KRM51980.1"/>
    <property type="molecule type" value="Genomic_DNA"/>
</dbReference>
<feature type="domain" description="Glycosyl transferase family 1" evidence="1">
    <location>
        <begin position="198"/>
        <end position="343"/>
    </location>
</feature>
<dbReference type="SUPFAM" id="SSF53756">
    <property type="entry name" value="UDP-Glycosyltransferase/glycogen phosphorylase"/>
    <property type="match status" value="1"/>
</dbReference>
<dbReference type="Proteomes" id="UP000051291">
    <property type="component" value="Unassembled WGS sequence"/>
</dbReference>
<dbReference type="PANTHER" id="PTHR12526">
    <property type="entry name" value="GLYCOSYLTRANSFERASE"/>
    <property type="match status" value="1"/>
</dbReference>
<dbReference type="GO" id="GO:0016757">
    <property type="term" value="F:glycosyltransferase activity"/>
    <property type="evidence" value="ECO:0007669"/>
    <property type="project" value="InterPro"/>
</dbReference>
<evidence type="ECO:0000259" key="1">
    <source>
        <dbReference type="Pfam" id="PF00534"/>
    </source>
</evidence>
<protein>
    <recommendedName>
        <fullName evidence="1">Glycosyl transferase family 1 domain-containing protein</fullName>
    </recommendedName>
</protein>
<sequence>MRKRITVLGFFSEDIGLTCFFKTNYRALLADGYEFNIINIANYRPARELKHFGNYYEVPFYFTDIKDKHFLRKRRAFNHQLHQVYQECLLNSDVIHLYLNMLCDPVSIVYARRLGFERVIVHAYSNLGGTMNLTSRQLQKVGRRMAEVYGTDFLAVTQGAADFFFSSRIQRSPRFKLLPDGIAVRKQRYHEEQNIYYRKRYDINENDFVIGNIGRFIDVKNQSFLIDSFNLFQKINPNAKLVLIGDGPKLEEVRQKVYQLHLEGRVIFTGYLENTEEVQNIFDVFAYPAESGGLSLALLHSLANGAKAVVSQRQPAEVQTLGAVTTLSIDNPQSWADEFHSLSLETSNRFEQSYNTMNELIEKGYTISTSTKALRKLYGKPQLEDDY</sequence>
<dbReference type="AlphaFoldDB" id="A0A0R1ZMM9"/>
<comment type="caution">
    <text evidence="2">The sequence shown here is derived from an EMBL/GenBank/DDBJ whole genome shotgun (WGS) entry which is preliminary data.</text>
</comment>
<proteinExistence type="predicted"/>
<keyword evidence="3" id="KW-1185">Reference proteome</keyword>
<evidence type="ECO:0000313" key="3">
    <source>
        <dbReference type="Proteomes" id="UP000051291"/>
    </source>
</evidence>
<name>A0A0R1ZMM9_9LACO</name>
<accession>A0A0R1ZMM9</accession>
<dbReference type="STRING" id="1423820.FC64_GL001174"/>
<dbReference type="InterPro" id="IPR001296">
    <property type="entry name" value="Glyco_trans_1"/>
</dbReference>
<evidence type="ECO:0000313" key="2">
    <source>
        <dbReference type="EMBL" id="KRM51980.1"/>
    </source>
</evidence>
<dbReference type="Pfam" id="PF00534">
    <property type="entry name" value="Glycos_transf_1"/>
    <property type="match status" value="1"/>
</dbReference>
<reference evidence="2 3" key="1">
    <citation type="journal article" date="2015" name="Genome Announc.">
        <title>Expanding the biotechnology potential of lactobacilli through comparative genomics of 213 strains and associated genera.</title>
        <authorList>
            <person name="Sun Z."/>
            <person name="Harris H.M."/>
            <person name="McCann A."/>
            <person name="Guo C."/>
            <person name="Argimon S."/>
            <person name="Zhang W."/>
            <person name="Yang X."/>
            <person name="Jeffery I.B."/>
            <person name="Cooney J.C."/>
            <person name="Kagawa T.F."/>
            <person name="Liu W."/>
            <person name="Song Y."/>
            <person name="Salvetti E."/>
            <person name="Wrobel A."/>
            <person name="Rasinkangas P."/>
            <person name="Parkhill J."/>
            <person name="Rea M.C."/>
            <person name="O'Sullivan O."/>
            <person name="Ritari J."/>
            <person name="Douillard F.P."/>
            <person name="Paul Ross R."/>
            <person name="Yang R."/>
            <person name="Briner A.E."/>
            <person name="Felis G.E."/>
            <person name="de Vos W.M."/>
            <person name="Barrangou R."/>
            <person name="Klaenhammer T.R."/>
            <person name="Caufield P.W."/>
            <person name="Cui Y."/>
            <person name="Zhang H."/>
            <person name="O'Toole P.W."/>
        </authorList>
    </citation>
    <scope>NUCLEOTIDE SEQUENCE [LARGE SCALE GENOMIC DNA]</scope>
    <source>
        <strain evidence="2 3">DSM 20653</strain>
    </source>
</reference>
<dbReference type="PATRIC" id="fig|1423820.4.peg.1200"/>
<dbReference type="RefSeq" id="WP_057907001.1">
    <property type="nucleotide sequence ID" value="NZ_AYYZ01000029.1"/>
</dbReference>
<organism evidence="2 3">
    <name type="scientific">Ligilactobacillus araffinosus DSM 20653</name>
    <dbReference type="NCBI Taxonomy" id="1423820"/>
    <lineage>
        <taxon>Bacteria</taxon>
        <taxon>Bacillati</taxon>
        <taxon>Bacillota</taxon>
        <taxon>Bacilli</taxon>
        <taxon>Lactobacillales</taxon>
        <taxon>Lactobacillaceae</taxon>
        <taxon>Ligilactobacillus</taxon>
    </lineage>
</organism>
<dbReference type="Gene3D" id="3.40.50.2000">
    <property type="entry name" value="Glycogen Phosphorylase B"/>
    <property type="match status" value="2"/>
</dbReference>
<gene>
    <name evidence="2" type="ORF">FC64_GL001174</name>
</gene>